<organism evidence="7 8">
    <name type="scientific">Tieghemostelium lacteum</name>
    <name type="common">Slime mold</name>
    <name type="synonym">Dictyostelium lacteum</name>
    <dbReference type="NCBI Taxonomy" id="361077"/>
    <lineage>
        <taxon>Eukaryota</taxon>
        <taxon>Amoebozoa</taxon>
        <taxon>Evosea</taxon>
        <taxon>Eumycetozoa</taxon>
        <taxon>Dictyostelia</taxon>
        <taxon>Dictyosteliales</taxon>
        <taxon>Raperosteliaceae</taxon>
        <taxon>Tieghemostelium</taxon>
    </lineage>
</organism>
<keyword evidence="4" id="KW-0067">ATP-binding</keyword>
<evidence type="ECO:0000256" key="2">
    <source>
        <dbReference type="ARBA" id="ARBA00022801"/>
    </source>
</evidence>
<dbReference type="Pfam" id="PF00271">
    <property type="entry name" value="Helicase_C"/>
    <property type="match status" value="1"/>
</dbReference>
<dbReference type="GO" id="GO:0043138">
    <property type="term" value="F:3'-5' DNA helicase activity"/>
    <property type="evidence" value="ECO:0007669"/>
    <property type="project" value="TreeGrafter"/>
</dbReference>
<dbReference type="InterPro" id="IPR014001">
    <property type="entry name" value="Helicase_ATP-bd"/>
</dbReference>
<dbReference type="PANTHER" id="PTHR11274:SF0">
    <property type="entry name" value="GENERAL TRANSCRIPTION AND DNA REPAIR FACTOR IIH HELICASE SUBUNIT XPB"/>
    <property type="match status" value="1"/>
</dbReference>
<keyword evidence="1" id="KW-0547">Nucleotide-binding</keyword>
<keyword evidence="8" id="KW-1185">Reference proteome</keyword>
<dbReference type="InterPro" id="IPR050615">
    <property type="entry name" value="ATP-dep_DNA_Helicase"/>
</dbReference>
<dbReference type="InterPro" id="IPR027417">
    <property type="entry name" value="P-loop_NTPase"/>
</dbReference>
<dbReference type="Proteomes" id="UP000076078">
    <property type="component" value="Unassembled WGS sequence"/>
</dbReference>
<evidence type="ECO:0000256" key="5">
    <source>
        <dbReference type="SAM" id="MobiDB-lite"/>
    </source>
</evidence>
<accession>A0A151ZB47</accession>
<dbReference type="Gene3D" id="3.40.50.300">
    <property type="entry name" value="P-loop containing nucleotide triphosphate hydrolases"/>
    <property type="match status" value="2"/>
</dbReference>
<dbReference type="GO" id="GO:0016787">
    <property type="term" value="F:hydrolase activity"/>
    <property type="evidence" value="ECO:0007669"/>
    <property type="project" value="UniProtKB-KW"/>
</dbReference>
<dbReference type="InterPro" id="IPR006935">
    <property type="entry name" value="Helicase/UvrB_N"/>
</dbReference>
<dbReference type="PROSITE" id="PS51192">
    <property type="entry name" value="HELICASE_ATP_BIND_1"/>
    <property type="match status" value="1"/>
</dbReference>
<dbReference type="OrthoDB" id="16911at2759"/>
<dbReference type="OMA" id="FENAYCR"/>
<dbReference type="GO" id="GO:0000112">
    <property type="term" value="C:nucleotide-excision repair factor 3 complex"/>
    <property type="evidence" value="ECO:0007669"/>
    <property type="project" value="TreeGrafter"/>
</dbReference>
<dbReference type="GO" id="GO:0003677">
    <property type="term" value="F:DNA binding"/>
    <property type="evidence" value="ECO:0007669"/>
    <property type="project" value="InterPro"/>
</dbReference>
<proteinExistence type="predicted"/>
<sequence>MNKTPFIKITNTFSWLKNGDTQVLKFLNSKLKFQKPKMLFALRGIMKKNKDEKKSGKNLHYSSVEISFFNSGSGRFATGLLPIVSSHLKDLNYNIERIDERDPIPQLYSNWDYSIKLPSQEIVEEPPKPSKKKSTKSKLDTSTDIPTTTTKKTKKKKKDEEVERLFDLQPNDLIPKQIDQNLFTEENRKIKLHDFQVESVNFALSNHRGIIKCATGGGKTLILASFIKAIGSGVPTVILVTKRSLITQIYKCLVDLNICVPGRVSMDYFELNTVTICTLQSVKKIIDHCKEAKVLLVDEVHEFASPTAKKAFSYFENAYCRFGFSATPFKLDDPVHNHTLTSTFGTLLCDVTTEQLTKKNILSDAYIHFYPINEPTIKIEKGIIYQDMETIAVSENEYLNRCIAKLVDSIPKGRIMILVKRLSHGDALSQLLPNAFWVKGNDSVETREYVIEKLRTAKEEKVVAIFSSIGYVGVDVRIHHLINASGGKDPNMTIQKLGRGLRKADDKDRLDYHDFYFSEKVNKYLEDHSSARLAVLKEEGHSVTMEPEIIQPDLSKKVSIKKKDLK</sequence>
<evidence type="ECO:0000256" key="1">
    <source>
        <dbReference type="ARBA" id="ARBA00022741"/>
    </source>
</evidence>
<dbReference type="PANTHER" id="PTHR11274">
    <property type="entry name" value="RAD25/XP-B DNA REPAIR HELICASE"/>
    <property type="match status" value="1"/>
</dbReference>
<comment type="caution">
    <text evidence="7">The sequence shown here is derived from an EMBL/GenBank/DDBJ whole genome shotgun (WGS) entry which is preliminary data.</text>
</comment>
<dbReference type="GO" id="GO:0005675">
    <property type="term" value="C:transcription factor TFIIH holo complex"/>
    <property type="evidence" value="ECO:0007669"/>
    <property type="project" value="TreeGrafter"/>
</dbReference>
<dbReference type="GO" id="GO:0005524">
    <property type="term" value="F:ATP binding"/>
    <property type="evidence" value="ECO:0007669"/>
    <property type="project" value="UniProtKB-KW"/>
</dbReference>
<evidence type="ECO:0000259" key="6">
    <source>
        <dbReference type="PROSITE" id="PS51192"/>
    </source>
</evidence>
<dbReference type="InParanoid" id="A0A151ZB47"/>
<evidence type="ECO:0000256" key="4">
    <source>
        <dbReference type="ARBA" id="ARBA00022840"/>
    </source>
</evidence>
<name>A0A151ZB47_TIELA</name>
<dbReference type="EMBL" id="LODT01000035">
    <property type="protein sequence ID" value="KYQ91158.1"/>
    <property type="molecule type" value="Genomic_DNA"/>
</dbReference>
<evidence type="ECO:0000313" key="8">
    <source>
        <dbReference type="Proteomes" id="UP000076078"/>
    </source>
</evidence>
<dbReference type="GO" id="GO:0006367">
    <property type="term" value="P:transcription initiation at RNA polymerase II promoter"/>
    <property type="evidence" value="ECO:0007669"/>
    <property type="project" value="TreeGrafter"/>
</dbReference>
<evidence type="ECO:0000256" key="3">
    <source>
        <dbReference type="ARBA" id="ARBA00022806"/>
    </source>
</evidence>
<reference evidence="7 8" key="1">
    <citation type="submission" date="2015-12" db="EMBL/GenBank/DDBJ databases">
        <title>Dictyostelia acquired genes for synthesis and detection of signals that induce cell-type specialization by lateral gene transfer from prokaryotes.</title>
        <authorList>
            <person name="Gloeckner G."/>
            <person name="Schaap P."/>
        </authorList>
    </citation>
    <scope>NUCLEOTIDE SEQUENCE [LARGE SCALE GENOMIC DNA]</scope>
    <source>
        <strain evidence="7 8">TK</strain>
    </source>
</reference>
<dbReference type="InterPro" id="IPR001650">
    <property type="entry name" value="Helicase_C-like"/>
</dbReference>
<dbReference type="SUPFAM" id="SSF52540">
    <property type="entry name" value="P-loop containing nucleoside triphosphate hydrolases"/>
    <property type="match status" value="2"/>
</dbReference>
<dbReference type="SMART" id="SM00487">
    <property type="entry name" value="DEXDc"/>
    <property type="match status" value="1"/>
</dbReference>
<feature type="domain" description="Helicase ATP-binding" evidence="6">
    <location>
        <begin position="200"/>
        <end position="346"/>
    </location>
</feature>
<dbReference type="GO" id="GO:0097550">
    <property type="term" value="C:transcription preinitiation complex"/>
    <property type="evidence" value="ECO:0007669"/>
    <property type="project" value="TreeGrafter"/>
</dbReference>
<keyword evidence="2" id="KW-0378">Hydrolase</keyword>
<dbReference type="AlphaFoldDB" id="A0A151ZB47"/>
<dbReference type="Pfam" id="PF04851">
    <property type="entry name" value="ResIII"/>
    <property type="match status" value="1"/>
</dbReference>
<gene>
    <name evidence="7" type="ORF">DLAC_08070</name>
</gene>
<keyword evidence="3" id="KW-0347">Helicase</keyword>
<evidence type="ECO:0000313" key="7">
    <source>
        <dbReference type="EMBL" id="KYQ91158.1"/>
    </source>
</evidence>
<feature type="region of interest" description="Disordered" evidence="5">
    <location>
        <begin position="122"/>
        <end position="161"/>
    </location>
</feature>
<protein>
    <recommendedName>
        <fullName evidence="6">Helicase ATP-binding domain-containing protein</fullName>
    </recommendedName>
</protein>